<dbReference type="OrthoDB" id="6434511at2759"/>
<dbReference type="GO" id="GO:0003676">
    <property type="term" value="F:nucleic acid binding"/>
    <property type="evidence" value="ECO:0007669"/>
    <property type="project" value="InterPro"/>
</dbReference>
<organism evidence="1 2">
    <name type="scientific">Araneus ventricosus</name>
    <name type="common">Orbweaver spider</name>
    <name type="synonym">Epeira ventricosa</name>
    <dbReference type="NCBI Taxonomy" id="182803"/>
    <lineage>
        <taxon>Eukaryota</taxon>
        <taxon>Metazoa</taxon>
        <taxon>Ecdysozoa</taxon>
        <taxon>Arthropoda</taxon>
        <taxon>Chelicerata</taxon>
        <taxon>Arachnida</taxon>
        <taxon>Araneae</taxon>
        <taxon>Araneomorphae</taxon>
        <taxon>Entelegynae</taxon>
        <taxon>Araneoidea</taxon>
        <taxon>Araneidae</taxon>
        <taxon>Araneus</taxon>
    </lineage>
</organism>
<accession>A0A4Y2LFR0</accession>
<sequence>MHGRLHAEDHKKQCMAFLQAYNEHGESLLGRVVTEDETWVKFVTFETKQQSMECGHTSSPGKPRKCLQTLSSRKIMATVFCDREGMLLMHYLERGETIIHNNKNSQRYCETLKKLRRAIQNKSRRKLRSVKNGRLHIASLKLQTTKLLQNIVAQELTILS</sequence>
<dbReference type="EMBL" id="BGPR01005656">
    <property type="protein sequence ID" value="GBN12177.1"/>
    <property type="molecule type" value="Genomic_DNA"/>
</dbReference>
<dbReference type="PANTHER" id="PTHR46060:SF1">
    <property type="entry name" value="MARINER MOS1 TRANSPOSASE-LIKE PROTEIN"/>
    <property type="match status" value="1"/>
</dbReference>
<dbReference type="Gene3D" id="3.30.420.10">
    <property type="entry name" value="Ribonuclease H-like superfamily/Ribonuclease H"/>
    <property type="match status" value="1"/>
</dbReference>
<keyword evidence="2" id="KW-1185">Reference proteome</keyword>
<dbReference type="InterPro" id="IPR001888">
    <property type="entry name" value="Transposase_1"/>
</dbReference>
<dbReference type="InterPro" id="IPR036397">
    <property type="entry name" value="RNaseH_sf"/>
</dbReference>
<dbReference type="Proteomes" id="UP000499080">
    <property type="component" value="Unassembled WGS sequence"/>
</dbReference>
<evidence type="ECO:0000313" key="1">
    <source>
        <dbReference type="EMBL" id="GBN12177.1"/>
    </source>
</evidence>
<evidence type="ECO:0000313" key="2">
    <source>
        <dbReference type="Proteomes" id="UP000499080"/>
    </source>
</evidence>
<evidence type="ECO:0008006" key="3">
    <source>
        <dbReference type="Google" id="ProtNLM"/>
    </source>
</evidence>
<dbReference type="AlphaFoldDB" id="A0A4Y2LFR0"/>
<dbReference type="PANTHER" id="PTHR46060">
    <property type="entry name" value="MARINER MOS1 TRANSPOSASE-LIKE PROTEIN"/>
    <property type="match status" value="1"/>
</dbReference>
<proteinExistence type="predicted"/>
<gene>
    <name evidence="1" type="ORF">AVEN_131900_1</name>
</gene>
<name>A0A4Y2LFR0_ARAVE</name>
<dbReference type="Pfam" id="PF01359">
    <property type="entry name" value="Transposase_1"/>
    <property type="match status" value="1"/>
</dbReference>
<protein>
    <recommendedName>
        <fullName evidence="3">Mariner Mos1 transposase</fullName>
    </recommendedName>
</protein>
<reference evidence="1 2" key="1">
    <citation type="journal article" date="2019" name="Sci. Rep.">
        <title>Orb-weaving spider Araneus ventricosus genome elucidates the spidroin gene catalogue.</title>
        <authorList>
            <person name="Kono N."/>
            <person name="Nakamura H."/>
            <person name="Ohtoshi R."/>
            <person name="Moran D.A.P."/>
            <person name="Shinohara A."/>
            <person name="Yoshida Y."/>
            <person name="Fujiwara M."/>
            <person name="Mori M."/>
            <person name="Tomita M."/>
            <person name="Arakawa K."/>
        </authorList>
    </citation>
    <scope>NUCLEOTIDE SEQUENCE [LARGE SCALE GENOMIC DNA]</scope>
</reference>
<comment type="caution">
    <text evidence="1">The sequence shown here is derived from an EMBL/GenBank/DDBJ whole genome shotgun (WGS) entry which is preliminary data.</text>
</comment>
<dbReference type="InterPro" id="IPR052709">
    <property type="entry name" value="Transposase-MT_Hybrid"/>
</dbReference>